<comment type="subcellular location">
    <subcellularLocation>
        <location evidence="2">Cell membrane</location>
        <topology evidence="2">Peripheral membrane protein</topology>
    </subcellularLocation>
    <subcellularLocation>
        <location evidence="1">Membrane</location>
        <topology evidence="1">Multi-pass membrane protein</topology>
    </subcellularLocation>
</comment>
<evidence type="ECO:0000256" key="5">
    <source>
        <dbReference type="ARBA" id="ARBA00022475"/>
    </source>
</evidence>
<gene>
    <name evidence="15" type="ORF">SAMN05421543_106220</name>
</gene>
<protein>
    <submittedName>
        <fullName evidence="15">Energy-coupling factor transport system ATP-binding protein</fullName>
    </submittedName>
</protein>
<name>A0A1I7IH97_9BACL</name>
<keyword evidence="10 13" id="KW-1133">Transmembrane helix</keyword>
<dbReference type="GO" id="GO:0005524">
    <property type="term" value="F:ATP binding"/>
    <property type="evidence" value="ECO:0007669"/>
    <property type="project" value="UniProtKB-KW"/>
</dbReference>
<dbReference type="Proteomes" id="UP000183508">
    <property type="component" value="Unassembled WGS sequence"/>
</dbReference>
<comment type="similarity">
    <text evidence="3">Belongs to the ABC transporter superfamily.</text>
</comment>
<evidence type="ECO:0000256" key="2">
    <source>
        <dbReference type="ARBA" id="ARBA00004202"/>
    </source>
</evidence>
<dbReference type="CDD" id="cd16914">
    <property type="entry name" value="EcfT"/>
    <property type="match status" value="1"/>
</dbReference>
<evidence type="ECO:0000256" key="1">
    <source>
        <dbReference type="ARBA" id="ARBA00004141"/>
    </source>
</evidence>
<keyword evidence="9" id="KW-1278">Translocase</keyword>
<proteinExistence type="inferred from homology"/>
<dbReference type="InterPro" id="IPR003339">
    <property type="entry name" value="ABC/ECF_trnsptr_transmembrane"/>
</dbReference>
<evidence type="ECO:0000256" key="6">
    <source>
        <dbReference type="ARBA" id="ARBA00022692"/>
    </source>
</evidence>
<dbReference type="PANTHER" id="PTHR43553:SF1">
    <property type="entry name" value="ABC TRANSPORTER I FAMILY MEMBER 11, CHLOROPLASTIC"/>
    <property type="match status" value="1"/>
</dbReference>
<dbReference type="InterPro" id="IPR017871">
    <property type="entry name" value="ABC_transporter-like_CS"/>
</dbReference>
<feature type="compositionally biased region" description="Polar residues" evidence="12">
    <location>
        <begin position="266"/>
        <end position="284"/>
    </location>
</feature>
<keyword evidence="11 13" id="KW-0472">Membrane</keyword>
<dbReference type="InterPro" id="IPR003439">
    <property type="entry name" value="ABC_transporter-like_ATP-bd"/>
</dbReference>
<dbReference type="SMART" id="SM00382">
    <property type="entry name" value="AAA"/>
    <property type="match status" value="1"/>
</dbReference>
<dbReference type="CDD" id="cd03225">
    <property type="entry name" value="ABC_cobalt_CbiO_domain1"/>
    <property type="match status" value="1"/>
</dbReference>
<evidence type="ECO:0000313" key="15">
    <source>
        <dbReference type="EMBL" id="SFU72307.1"/>
    </source>
</evidence>
<reference evidence="16" key="1">
    <citation type="submission" date="2016-10" db="EMBL/GenBank/DDBJ databases">
        <authorList>
            <person name="Varghese N."/>
        </authorList>
    </citation>
    <scope>NUCLEOTIDE SEQUENCE [LARGE SCALE GENOMIC DNA]</scope>
    <source>
        <strain evidence="16">DSM 17980</strain>
    </source>
</reference>
<dbReference type="GO" id="GO:0016887">
    <property type="term" value="F:ATP hydrolysis activity"/>
    <property type="evidence" value="ECO:0007669"/>
    <property type="project" value="InterPro"/>
</dbReference>
<dbReference type="InterPro" id="IPR015856">
    <property type="entry name" value="ABC_transpr_CbiO/EcfA_su"/>
</dbReference>
<evidence type="ECO:0000256" key="7">
    <source>
        <dbReference type="ARBA" id="ARBA00022741"/>
    </source>
</evidence>
<keyword evidence="5" id="KW-1003">Cell membrane</keyword>
<evidence type="ECO:0000256" key="9">
    <source>
        <dbReference type="ARBA" id="ARBA00022967"/>
    </source>
</evidence>
<dbReference type="EMBL" id="FPBV01000006">
    <property type="protein sequence ID" value="SFU72307.1"/>
    <property type="molecule type" value="Genomic_DNA"/>
</dbReference>
<dbReference type="Pfam" id="PF00005">
    <property type="entry name" value="ABC_tran"/>
    <property type="match status" value="1"/>
</dbReference>
<dbReference type="Gene3D" id="3.40.50.300">
    <property type="entry name" value="P-loop containing nucleotide triphosphate hydrolases"/>
    <property type="match status" value="1"/>
</dbReference>
<dbReference type="PROSITE" id="PS50893">
    <property type="entry name" value="ABC_TRANSPORTER_2"/>
    <property type="match status" value="1"/>
</dbReference>
<dbReference type="InterPro" id="IPR003593">
    <property type="entry name" value="AAA+_ATPase"/>
</dbReference>
<evidence type="ECO:0000256" key="13">
    <source>
        <dbReference type="SAM" id="Phobius"/>
    </source>
</evidence>
<keyword evidence="7" id="KW-0547">Nucleotide-binding</keyword>
<organism evidence="15 16">
    <name type="scientific">Alicyclobacillus macrosporangiidus</name>
    <dbReference type="NCBI Taxonomy" id="392015"/>
    <lineage>
        <taxon>Bacteria</taxon>
        <taxon>Bacillati</taxon>
        <taxon>Bacillota</taxon>
        <taxon>Bacilli</taxon>
        <taxon>Bacillales</taxon>
        <taxon>Alicyclobacillaceae</taxon>
        <taxon>Alicyclobacillus</taxon>
    </lineage>
</organism>
<accession>A0A1I7IH97</accession>
<feature type="transmembrane region" description="Helical" evidence="13">
    <location>
        <begin position="429"/>
        <end position="450"/>
    </location>
</feature>
<evidence type="ECO:0000256" key="3">
    <source>
        <dbReference type="ARBA" id="ARBA00005417"/>
    </source>
</evidence>
<evidence type="ECO:0000313" key="16">
    <source>
        <dbReference type="Proteomes" id="UP000183508"/>
    </source>
</evidence>
<dbReference type="InterPro" id="IPR027417">
    <property type="entry name" value="P-loop_NTPase"/>
</dbReference>
<evidence type="ECO:0000256" key="12">
    <source>
        <dbReference type="SAM" id="MobiDB-lite"/>
    </source>
</evidence>
<sequence>MNTVTCRAETGHLVVIAGPVGAGKSTLLHALAGLVQPAEGEVRCDGEPLWHGRRPDTRVLLRIGVVFQSPEQQLFARDVAAEFGYSLRPYRLSAAESAQRTRAALARVGLSDNFLSRAPLSLSGGQRRRVAVATSFAPDPDWLLFDEPTAGMDPAAVQRFLDTLKSLHEARRSRGRGGLIIATHDLEAFLPLADRVWVVTEGRLTADVHPARLWTDPRPLLDAGLAPPPGFALRRTLASCGVHLPAGPLSAEEAAAAIARQWPGMRTQTTPTGPESPATSSPTNHPAAPAGAASSEEPPVTAAGERWNHSAQPAPERLQTVRPRVRHADGAGSAGVLNGLDARAKWAGYALLTAGVMGQSRPAGLAAATGIAALLSAVANVPLRTLWQWMRPILGLTLFSAALSGIRFGQAGPLGLGFDPAGAARTLAALYRVVLMVWLSGLLSWTTTALELRQALEQVIGRLPGMRRPAAVLSLAASLILRFIPVIGDQLDRFSRIARARAKSPAPPGRIRPRDLPAVTVPLLAALFQIAEDLSLAMEARGYSHLQPLAPAERCTVRWSRRDWAAVAIALAITAGLVLIR</sequence>
<dbReference type="STRING" id="392015.SAMN05421543_106220"/>
<feature type="transmembrane region" description="Helical" evidence="13">
    <location>
        <begin position="564"/>
        <end position="580"/>
    </location>
</feature>
<dbReference type="Pfam" id="PF02361">
    <property type="entry name" value="CbiQ"/>
    <property type="match status" value="1"/>
</dbReference>
<feature type="domain" description="ABC transporter" evidence="14">
    <location>
        <begin position="1"/>
        <end position="226"/>
    </location>
</feature>
<feature type="transmembrane region" description="Helical" evidence="13">
    <location>
        <begin position="363"/>
        <end position="381"/>
    </location>
</feature>
<feature type="transmembrane region" description="Helical" evidence="13">
    <location>
        <begin position="393"/>
        <end position="409"/>
    </location>
</feature>
<evidence type="ECO:0000256" key="11">
    <source>
        <dbReference type="ARBA" id="ARBA00023136"/>
    </source>
</evidence>
<dbReference type="InterPro" id="IPR050095">
    <property type="entry name" value="ECF_ABC_transporter_ATP-bd"/>
</dbReference>
<keyword evidence="16" id="KW-1185">Reference proteome</keyword>
<keyword evidence="8 15" id="KW-0067">ATP-binding</keyword>
<dbReference type="PROSITE" id="PS00211">
    <property type="entry name" value="ABC_TRANSPORTER_1"/>
    <property type="match status" value="1"/>
</dbReference>
<feature type="compositionally biased region" description="Low complexity" evidence="12">
    <location>
        <begin position="286"/>
        <end position="299"/>
    </location>
</feature>
<evidence type="ECO:0000259" key="14">
    <source>
        <dbReference type="PROSITE" id="PS50893"/>
    </source>
</evidence>
<dbReference type="PANTHER" id="PTHR43553">
    <property type="entry name" value="HEAVY METAL TRANSPORTER"/>
    <property type="match status" value="1"/>
</dbReference>
<dbReference type="AlphaFoldDB" id="A0A1I7IH97"/>
<evidence type="ECO:0000256" key="4">
    <source>
        <dbReference type="ARBA" id="ARBA00022448"/>
    </source>
</evidence>
<keyword evidence="4" id="KW-0813">Transport</keyword>
<keyword evidence="6 13" id="KW-0812">Transmembrane</keyword>
<dbReference type="GO" id="GO:0042626">
    <property type="term" value="F:ATPase-coupled transmembrane transporter activity"/>
    <property type="evidence" value="ECO:0007669"/>
    <property type="project" value="TreeGrafter"/>
</dbReference>
<evidence type="ECO:0000256" key="8">
    <source>
        <dbReference type="ARBA" id="ARBA00022840"/>
    </source>
</evidence>
<dbReference type="SUPFAM" id="SSF52540">
    <property type="entry name" value="P-loop containing nucleoside triphosphate hydrolases"/>
    <property type="match status" value="1"/>
</dbReference>
<evidence type="ECO:0000256" key="10">
    <source>
        <dbReference type="ARBA" id="ARBA00022989"/>
    </source>
</evidence>
<dbReference type="GO" id="GO:0005886">
    <property type="term" value="C:plasma membrane"/>
    <property type="evidence" value="ECO:0007669"/>
    <property type="project" value="UniProtKB-SubCell"/>
</dbReference>
<feature type="region of interest" description="Disordered" evidence="12">
    <location>
        <begin position="265"/>
        <end position="322"/>
    </location>
</feature>